<evidence type="ECO:0000256" key="2">
    <source>
        <dbReference type="ARBA" id="ARBA00004496"/>
    </source>
</evidence>
<dbReference type="Gene3D" id="3.30.40.10">
    <property type="entry name" value="Zinc/RING finger domain, C3HC4 (zinc finger)"/>
    <property type="match status" value="1"/>
</dbReference>
<keyword evidence="10 14" id="KW-0863">Zinc-finger</keyword>
<accession>A0A2R9A1D4</accession>
<dbReference type="GO" id="GO:0006915">
    <property type="term" value="P:apoptotic process"/>
    <property type="evidence" value="ECO:0007669"/>
    <property type="project" value="UniProtKB-KW"/>
</dbReference>
<dbReference type="GO" id="GO:1902531">
    <property type="term" value="P:regulation of intracellular signal transduction"/>
    <property type="evidence" value="ECO:0007669"/>
    <property type="project" value="UniProtKB-ARBA"/>
</dbReference>
<evidence type="ECO:0000256" key="10">
    <source>
        <dbReference type="ARBA" id="ARBA00022771"/>
    </source>
</evidence>
<dbReference type="Proteomes" id="UP000240080">
    <property type="component" value="Chromosome 20"/>
</dbReference>
<keyword evidence="7" id="KW-0053">Apoptosis</keyword>
<keyword evidence="5" id="KW-0808">Transferase</keyword>
<dbReference type="GeneTree" id="ENSGT00940000160406"/>
<dbReference type="EC" id="2.3.2.27" evidence="3"/>
<dbReference type="PROSITE" id="PS50089">
    <property type="entry name" value="ZF_RING_2"/>
    <property type="match status" value="1"/>
</dbReference>
<evidence type="ECO:0000256" key="7">
    <source>
        <dbReference type="ARBA" id="ARBA00022703"/>
    </source>
</evidence>
<dbReference type="GO" id="GO:0061630">
    <property type="term" value="F:ubiquitin protein ligase activity"/>
    <property type="evidence" value="ECO:0007669"/>
    <property type="project" value="UniProtKB-EC"/>
</dbReference>
<evidence type="ECO:0000256" key="14">
    <source>
        <dbReference type="PROSITE-ProRule" id="PRU00175"/>
    </source>
</evidence>
<keyword evidence="9" id="KW-0479">Metal-binding</keyword>
<evidence type="ECO:0000256" key="4">
    <source>
        <dbReference type="ARBA" id="ARBA00022490"/>
    </source>
</evidence>
<keyword evidence="13" id="KW-0832">Ubl conjugation</keyword>
<dbReference type="GO" id="GO:0008270">
    <property type="term" value="F:zinc ion binding"/>
    <property type="evidence" value="ECO:0007669"/>
    <property type="project" value="UniProtKB-KW"/>
</dbReference>
<dbReference type="InterPro" id="IPR017907">
    <property type="entry name" value="Znf_RING_CS"/>
</dbReference>
<dbReference type="InterPro" id="IPR013083">
    <property type="entry name" value="Znf_RING/FYVE/PHD"/>
</dbReference>
<dbReference type="GO" id="GO:0043027">
    <property type="term" value="F:cysteine-type endopeptidase inhibitor activity involved in apoptotic process"/>
    <property type="evidence" value="ECO:0007669"/>
    <property type="project" value="TreeGrafter"/>
</dbReference>
<keyword evidence="18" id="KW-1185">Reference proteome</keyword>
<reference evidence="17" key="2">
    <citation type="submission" date="2025-08" db="UniProtKB">
        <authorList>
            <consortium name="Ensembl"/>
        </authorList>
    </citation>
    <scope>IDENTIFICATION</scope>
</reference>
<reference evidence="17 18" key="1">
    <citation type="journal article" date="2012" name="Nature">
        <title>The bonobo genome compared with the chimpanzee and human genomes.</title>
        <authorList>
            <person name="Prufer K."/>
            <person name="Munch K."/>
            <person name="Hellmann I."/>
            <person name="Akagi K."/>
            <person name="Miller J.R."/>
            <person name="Walenz B."/>
            <person name="Koren S."/>
            <person name="Sutton G."/>
            <person name="Kodira C."/>
            <person name="Winer R."/>
            <person name="Knight J.R."/>
            <person name="Mullikin J.C."/>
            <person name="Meader S.J."/>
            <person name="Ponting C.P."/>
            <person name="Lunter G."/>
            <person name="Higashino S."/>
            <person name="Hobolth A."/>
            <person name="Dutheil J."/>
            <person name="Karakoc E."/>
            <person name="Alkan C."/>
            <person name="Sajjadian S."/>
            <person name="Catacchio C.R."/>
            <person name="Ventura M."/>
            <person name="Marques-Bonet T."/>
            <person name="Eichler E.E."/>
            <person name="Andre C."/>
            <person name="Atencia R."/>
            <person name="Mugisha L."/>
            <person name="Junhold J."/>
            <person name="Patterson N."/>
            <person name="Siebauer M."/>
            <person name="Good J.M."/>
            <person name="Fischer A."/>
            <person name="Ptak S.E."/>
            <person name="Lachmann M."/>
            <person name="Symer D.E."/>
            <person name="Mailund T."/>
            <person name="Schierup M.H."/>
            <person name="Andres A.M."/>
            <person name="Kelso J."/>
            <person name="Paabo S."/>
        </authorList>
    </citation>
    <scope>NUCLEOTIDE SEQUENCE [LARGE SCALE GENOMIC DNA]</scope>
</reference>
<keyword evidence="11" id="KW-0833">Ubl conjugation pathway</keyword>
<dbReference type="PANTHER" id="PTHR10044:SF163">
    <property type="entry name" value="BACULOVIRAL IAP REPEAT-CONTAINING PROTEIN 7"/>
    <property type="match status" value="1"/>
</dbReference>
<evidence type="ECO:0000256" key="12">
    <source>
        <dbReference type="ARBA" id="ARBA00022833"/>
    </source>
</evidence>
<keyword evidence="8" id="KW-0789">Thiol protease inhibitor</keyword>
<proteinExistence type="predicted"/>
<evidence type="ECO:0000313" key="17">
    <source>
        <dbReference type="Ensembl" id="ENSPPAP00000009053.1"/>
    </source>
</evidence>
<evidence type="ECO:0000256" key="8">
    <source>
        <dbReference type="ARBA" id="ARBA00022704"/>
    </source>
</evidence>
<organism evidence="17 18">
    <name type="scientific">Pan paniscus</name>
    <name type="common">Pygmy chimpanzee</name>
    <name type="synonym">Bonobo</name>
    <dbReference type="NCBI Taxonomy" id="9597"/>
    <lineage>
        <taxon>Eukaryota</taxon>
        <taxon>Metazoa</taxon>
        <taxon>Chordata</taxon>
        <taxon>Craniata</taxon>
        <taxon>Vertebrata</taxon>
        <taxon>Euteleostomi</taxon>
        <taxon>Mammalia</taxon>
        <taxon>Eutheria</taxon>
        <taxon>Euarchontoglires</taxon>
        <taxon>Primates</taxon>
        <taxon>Haplorrhini</taxon>
        <taxon>Catarrhini</taxon>
        <taxon>Hominidae</taxon>
        <taxon>Pan</taxon>
    </lineage>
</organism>
<dbReference type="Bgee" id="ENSPPAG00000027746">
    <property type="expression patterns" value="Expressed in placenta"/>
</dbReference>
<comment type="subcellular location">
    <subcellularLocation>
        <location evidence="2">Cytoplasm</location>
    </subcellularLocation>
</comment>
<dbReference type="FunFam" id="1.10.533.10:FF:000075">
    <property type="entry name" value="Baculoviral IAP repeat containing 7"/>
    <property type="match status" value="1"/>
</dbReference>
<dbReference type="PROSITE" id="PS00518">
    <property type="entry name" value="ZF_RING_1"/>
    <property type="match status" value="1"/>
</dbReference>
<evidence type="ECO:0000256" key="6">
    <source>
        <dbReference type="ARBA" id="ARBA00022690"/>
    </source>
</evidence>
<dbReference type="CDD" id="cd16713">
    <property type="entry name" value="RING-HC_BIRC2_3_7"/>
    <property type="match status" value="1"/>
</dbReference>
<dbReference type="GO" id="GO:0051726">
    <property type="term" value="P:regulation of cell cycle"/>
    <property type="evidence" value="ECO:0007669"/>
    <property type="project" value="TreeGrafter"/>
</dbReference>
<name>A0A2R9A1D4_PANPA</name>
<evidence type="ECO:0000256" key="13">
    <source>
        <dbReference type="ARBA" id="ARBA00022843"/>
    </source>
</evidence>
<evidence type="ECO:0000256" key="3">
    <source>
        <dbReference type="ARBA" id="ARBA00012483"/>
    </source>
</evidence>
<dbReference type="GO" id="GO:0031398">
    <property type="term" value="P:positive regulation of protein ubiquitination"/>
    <property type="evidence" value="ECO:0007669"/>
    <property type="project" value="TreeGrafter"/>
</dbReference>
<keyword evidence="6" id="KW-0646">Protease inhibitor</keyword>
<evidence type="ECO:0000256" key="9">
    <source>
        <dbReference type="ARBA" id="ARBA00022723"/>
    </source>
</evidence>
<gene>
    <name evidence="17" type="primary">BIRC7</name>
</gene>
<feature type="region of interest" description="Disordered" evidence="15">
    <location>
        <begin position="1"/>
        <end position="33"/>
    </location>
</feature>
<dbReference type="GO" id="GO:0004869">
    <property type="term" value="F:cysteine-type endopeptidase inhibitor activity"/>
    <property type="evidence" value="ECO:0007669"/>
    <property type="project" value="UniProtKB-KW"/>
</dbReference>
<dbReference type="PANTHER" id="PTHR10044">
    <property type="entry name" value="INHIBITOR OF APOPTOSIS"/>
    <property type="match status" value="1"/>
</dbReference>
<evidence type="ECO:0000256" key="11">
    <source>
        <dbReference type="ARBA" id="ARBA00022786"/>
    </source>
</evidence>
<dbReference type="FunFam" id="3.30.40.10:FF:000184">
    <property type="entry name" value="Baculoviral IAP repeat containing 2"/>
    <property type="match status" value="1"/>
</dbReference>
<comment type="catalytic activity">
    <reaction evidence="1">
        <text>S-ubiquitinyl-[E2 ubiquitin-conjugating enzyme]-L-cysteine + [acceptor protein]-L-lysine = [E2 ubiquitin-conjugating enzyme]-L-cysteine + N(6)-ubiquitinyl-[acceptor protein]-L-lysine.</text>
        <dbReference type="EC" id="2.3.2.27"/>
    </reaction>
</comment>
<dbReference type="GO" id="GO:0043066">
    <property type="term" value="P:negative regulation of apoptotic process"/>
    <property type="evidence" value="ECO:0007669"/>
    <property type="project" value="TreeGrafter"/>
</dbReference>
<dbReference type="Pfam" id="PF13920">
    <property type="entry name" value="zf-C3HC4_3"/>
    <property type="match status" value="1"/>
</dbReference>
<dbReference type="InterPro" id="IPR050784">
    <property type="entry name" value="IAP"/>
</dbReference>
<dbReference type="GO" id="GO:0005634">
    <property type="term" value="C:nucleus"/>
    <property type="evidence" value="ECO:0007669"/>
    <property type="project" value="TreeGrafter"/>
</dbReference>
<reference evidence="17" key="3">
    <citation type="submission" date="2025-09" db="UniProtKB">
        <authorList>
            <consortium name="Ensembl"/>
        </authorList>
    </citation>
    <scope>IDENTIFICATION</scope>
</reference>
<keyword evidence="4" id="KW-0963">Cytoplasm</keyword>
<evidence type="ECO:0000256" key="5">
    <source>
        <dbReference type="ARBA" id="ARBA00022679"/>
    </source>
</evidence>
<sequence>MRLQSSPPRPCPRALQGGGRRGPNPDPWGSKGLKQTVGALNPNLHLWGICSCQFLLRSKGRDFVHSVQETHSQLLGSWDPWEELEDAAPVAPSVPASGYPELPTPRREVQSESAQEPGAAGDVEAQLRRLQEERTCKVCLDHAVSIVFVPCGHLVCAECAPGLQLCPICRAPVRSRVRTFLS</sequence>
<dbReference type="EMBL" id="AJFE02030756">
    <property type="status" value="NOT_ANNOTATED_CDS"/>
    <property type="molecule type" value="Genomic_DNA"/>
</dbReference>
<evidence type="ECO:0000256" key="1">
    <source>
        <dbReference type="ARBA" id="ARBA00000900"/>
    </source>
</evidence>
<protein>
    <recommendedName>
        <fullName evidence="3">RING-type E3 ubiquitin transferase</fullName>
        <ecNumber evidence="3">2.3.2.27</ecNumber>
    </recommendedName>
</protein>
<evidence type="ECO:0000259" key="16">
    <source>
        <dbReference type="PROSITE" id="PS50089"/>
    </source>
</evidence>
<feature type="domain" description="RING-type" evidence="16">
    <location>
        <begin position="136"/>
        <end position="170"/>
    </location>
</feature>
<evidence type="ECO:0000313" key="18">
    <source>
        <dbReference type="Proteomes" id="UP000240080"/>
    </source>
</evidence>
<keyword evidence="12" id="KW-0862">Zinc</keyword>
<dbReference type="AlphaFoldDB" id="A0A2R9A1D4"/>
<dbReference type="InterPro" id="IPR001841">
    <property type="entry name" value="Znf_RING"/>
</dbReference>
<feature type="region of interest" description="Disordered" evidence="15">
    <location>
        <begin position="92"/>
        <end position="122"/>
    </location>
</feature>
<dbReference type="Ensembl" id="ENSPPAT00000031693.1">
    <property type="protein sequence ID" value="ENSPPAP00000009053.1"/>
    <property type="gene ID" value="ENSPPAG00000027746.1"/>
</dbReference>
<dbReference type="SUPFAM" id="SSF57850">
    <property type="entry name" value="RING/U-box"/>
    <property type="match status" value="1"/>
</dbReference>
<dbReference type="SMART" id="SM00184">
    <property type="entry name" value="RING"/>
    <property type="match status" value="1"/>
</dbReference>
<evidence type="ECO:0000256" key="15">
    <source>
        <dbReference type="SAM" id="MobiDB-lite"/>
    </source>
</evidence>
<dbReference type="GO" id="GO:0005737">
    <property type="term" value="C:cytoplasm"/>
    <property type="evidence" value="ECO:0007669"/>
    <property type="project" value="UniProtKB-SubCell"/>
</dbReference>